<dbReference type="RefSeq" id="WP_239894319.1">
    <property type="nucleotide sequence ID" value="NZ_JAJAXM010000025.1"/>
</dbReference>
<reference evidence="2 3" key="1">
    <citation type="submission" date="2021-10" db="EMBL/GenBank/DDBJ databases">
        <title>Whole-genome sequencing analysis of Laribacter hongkongensis: virulence gene profiles, carbohydrate-active enzyme prediction, and antimicrobial resistance characterization.</title>
        <authorList>
            <person name="Yuan P."/>
            <person name="Zhan Y."/>
            <person name="Chen D."/>
        </authorList>
    </citation>
    <scope>NUCLEOTIDE SEQUENCE [LARGE SCALE GENOMIC DNA]</scope>
    <source>
        <strain evidence="2 3">W67</strain>
    </source>
</reference>
<gene>
    <name evidence="2" type="ORF">LH440_12680</name>
</gene>
<organism evidence="2 3">
    <name type="scientific">Laribacter hongkongensis</name>
    <dbReference type="NCBI Taxonomy" id="168471"/>
    <lineage>
        <taxon>Bacteria</taxon>
        <taxon>Pseudomonadati</taxon>
        <taxon>Pseudomonadota</taxon>
        <taxon>Betaproteobacteria</taxon>
        <taxon>Neisseriales</taxon>
        <taxon>Aquaspirillaceae</taxon>
        <taxon>Laribacter</taxon>
    </lineage>
</organism>
<accession>A0ABD4SU52</accession>
<comment type="caution">
    <text evidence="2">The sequence shown here is derived from an EMBL/GenBank/DDBJ whole genome shotgun (WGS) entry which is preliminary data.</text>
</comment>
<dbReference type="InterPro" id="IPR018875">
    <property type="entry name" value="Antirepressor_Ant_N"/>
</dbReference>
<name>A0ABD4SU52_9NEIS</name>
<evidence type="ECO:0000313" key="3">
    <source>
        <dbReference type="Proteomes" id="UP001200247"/>
    </source>
</evidence>
<dbReference type="Proteomes" id="UP001200247">
    <property type="component" value="Unassembled WGS sequence"/>
</dbReference>
<feature type="domain" description="Antirepressor protein ant N-terminal" evidence="1">
    <location>
        <begin position="8"/>
        <end position="122"/>
    </location>
</feature>
<dbReference type="Pfam" id="PF10547">
    <property type="entry name" value="P22_AR_N"/>
    <property type="match status" value="1"/>
</dbReference>
<sequence>MTTTKLATVDFHGNPLTVITTAEGERLVAMQPICEAIGLHWGSQYNRIKRDDVLSTSIFIMKMQMPGDDQKRELTCLPLDYLNGWLFGIDTNRCREEIRPRLVEYKRECYRALAAYWQQGRASRKHVKAKVRDESAVCMSEDEAFNLYGTLAMAERACKLLQTIEPAFRMLDSGIAPRLSGIRSELTLGLGFMTRLRQRCGEVYNSTRSRMQT</sequence>
<proteinExistence type="predicted"/>
<protein>
    <submittedName>
        <fullName evidence="2">Phage antirepressor N-terminal domain-containing protein</fullName>
    </submittedName>
</protein>
<dbReference type="PRINTS" id="PR01994">
    <property type="entry name" value="ANTIREPRESSR"/>
</dbReference>
<dbReference type="EMBL" id="JAJAXM010000025">
    <property type="protein sequence ID" value="MCG9026742.1"/>
    <property type="molecule type" value="Genomic_DNA"/>
</dbReference>
<evidence type="ECO:0000313" key="2">
    <source>
        <dbReference type="EMBL" id="MCG9026742.1"/>
    </source>
</evidence>
<evidence type="ECO:0000259" key="1">
    <source>
        <dbReference type="Pfam" id="PF10547"/>
    </source>
</evidence>
<dbReference type="AlphaFoldDB" id="A0ABD4SU52"/>